<dbReference type="InterPro" id="IPR007024">
    <property type="entry name" value="BLUF_domain"/>
</dbReference>
<dbReference type="SMART" id="SM01034">
    <property type="entry name" value="BLUF"/>
    <property type="match status" value="1"/>
</dbReference>
<dbReference type="Pfam" id="PF04940">
    <property type="entry name" value="BLUF"/>
    <property type="match status" value="1"/>
</dbReference>
<keyword evidence="3" id="KW-1185">Reference proteome</keyword>
<proteinExistence type="predicted"/>
<evidence type="ECO:0000259" key="1">
    <source>
        <dbReference type="PROSITE" id="PS50925"/>
    </source>
</evidence>
<feature type="domain" description="BLUF" evidence="1">
    <location>
        <begin position="4"/>
        <end position="95"/>
    </location>
</feature>
<comment type="caution">
    <text evidence="2">The sequence shown here is derived from an EMBL/GenBank/DDBJ whole genome shotgun (WGS) entry which is preliminary data.</text>
</comment>
<evidence type="ECO:0000313" key="3">
    <source>
        <dbReference type="Proteomes" id="UP001500298"/>
    </source>
</evidence>
<gene>
    <name evidence="2" type="ORF">GCM10023331_26610</name>
</gene>
<dbReference type="PROSITE" id="PS50925">
    <property type="entry name" value="BLUF"/>
    <property type="match status" value="1"/>
</dbReference>
<dbReference type="SUPFAM" id="SSF54975">
    <property type="entry name" value="Acylphosphatase/BLUF domain-like"/>
    <property type="match status" value="1"/>
</dbReference>
<organism evidence="2 3">
    <name type="scientific">Algivirga pacifica</name>
    <dbReference type="NCBI Taxonomy" id="1162670"/>
    <lineage>
        <taxon>Bacteria</taxon>
        <taxon>Pseudomonadati</taxon>
        <taxon>Bacteroidota</taxon>
        <taxon>Cytophagia</taxon>
        <taxon>Cytophagales</taxon>
        <taxon>Flammeovirgaceae</taxon>
        <taxon>Algivirga</taxon>
    </lineage>
</organism>
<name>A0ABP9DF74_9BACT</name>
<sequence>MEKLFRLIYTSARTPQCDQLEIEKILNTCQSNNAKKNITGLLIHTNKRFFQCLEGNKEDVMELYEHIKKDKRHGGAMMRHSGPIKERAFTEWSMAYKDLDHVDLLSESEYSNLHKDIEDLMLGRGPLNSDEGMSILRRFLLVNI</sequence>
<dbReference type="EMBL" id="BAABJX010000039">
    <property type="protein sequence ID" value="GAA4840136.1"/>
    <property type="molecule type" value="Genomic_DNA"/>
</dbReference>
<dbReference type="Proteomes" id="UP001500298">
    <property type="component" value="Unassembled WGS sequence"/>
</dbReference>
<dbReference type="InterPro" id="IPR036046">
    <property type="entry name" value="Acylphosphatase-like_dom_sf"/>
</dbReference>
<dbReference type="RefSeq" id="WP_345372581.1">
    <property type="nucleotide sequence ID" value="NZ_BAABJX010000039.1"/>
</dbReference>
<evidence type="ECO:0000313" key="2">
    <source>
        <dbReference type="EMBL" id="GAA4840136.1"/>
    </source>
</evidence>
<protein>
    <recommendedName>
        <fullName evidence="1">BLUF domain-containing protein</fullName>
    </recommendedName>
</protein>
<dbReference type="Gene3D" id="3.30.70.100">
    <property type="match status" value="1"/>
</dbReference>
<accession>A0ABP9DF74</accession>
<reference evidence="3" key="1">
    <citation type="journal article" date="2019" name="Int. J. Syst. Evol. Microbiol.">
        <title>The Global Catalogue of Microorganisms (GCM) 10K type strain sequencing project: providing services to taxonomists for standard genome sequencing and annotation.</title>
        <authorList>
            <consortium name="The Broad Institute Genomics Platform"/>
            <consortium name="The Broad Institute Genome Sequencing Center for Infectious Disease"/>
            <person name="Wu L."/>
            <person name="Ma J."/>
        </authorList>
    </citation>
    <scope>NUCLEOTIDE SEQUENCE [LARGE SCALE GENOMIC DNA]</scope>
    <source>
        <strain evidence="3">JCM 18326</strain>
    </source>
</reference>